<proteinExistence type="predicted"/>
<reference evidence="2 3" key="1">
    <citation type="submission" date="2019-08" db="EMBL/GenBank/DDBJ databases">
        <title>A chromosome-level genome assembly, high-density linkage maps, and genome scans reveal the genomic architecture of hybrid incompatibilities underlying speciation via character displacement in darters (Percidae: Etheostominae).</title>
        <authorList>
            <person name="Moran R.L."/>
            <person name="Catchen J.M."/>
            <person name="Fuller R.C."/>
        </authorList>
    </citation>
    <scope>NUCLEOTIDE SEQUENCE [LARGE SCALE GENOMIC DNA]</scope>
    <source>
        <strain evidence="2">EspeVRDwgs_2016</strain>
        <tissue evidence="2">Muscle</tissue>
    </source>
</reference>
<feature type="compositionally biased region" description="Polar residues" evidence="1">
    <location>
        <begin position="113"/>
        <end position="131"/>
    </location>
</feature>
<dbReference type="Proteomes" id="UP000327493">
    <property type="component" value="Chromosome 5"/>
</dbReference>
<feature type="region of interest" description="Disordered" evidence="1">
    <location>
        <begin position="1"/>
        <end position="85"/>
    </location>
</feature>
<gene>
    <name evidence="2" type="ORF">FQN60_018525</name>
</gene>
<dbReference type="AlphaFoldDB" id="A0A5J5DIJ9"/>
<keyword evidence="3" id="KW-1185">Reference proteome</keyword>
<accession>A0A5J5DIJ9</accession>
<organism evidence="2 3">
    <name type="scientific">Etheostoma spectabile</name>
    <name type="common">orangethroat darter</name>
    <dbReference type="NCBI Taxonomy" id="54343"/>
    <lineage>
        <taxon>Eukaryota</taxon>
        <taxon>Metazoa</taxon>
        <taxon>Chordata</taxon>
        <taxon>Craniata</taxon>
        <taxon>Vertebrata</taxon>
        <taxon>Euteleostomi</taxon>
        <taxon>Actinopterygii</taxon>
        <taxon>Neopterygii</taxon>
        <taxon>Teleostei</taxon>
        <taxon>Neoteleostei</taxon>
        <taxon>Acanthomorphata</taxon>
        <taxon>Eupercaria</taxon>
        <taxon>Perciformes</taxon>
        <taxon>Percoidei</taxon>
        <taxon>Percidae</taxon>
        <taxon>Etheostomatinae</taxon>
        <taxon>Etheostoma</taxon>
    </lineage>
</organism>
<feature type="compositionally biased region" description="Basic and acidic residues" evidence="1">
    <location>
        <begin position="55"/>
        <end position="64"/>
    </location>
</feature>
<evidence type="ECO:0000313" key="2">
    <source>
        <dbReference type="EMBL" id="KAA8593070.1"/>
    </source>
</evidence>
<sequence>MKPKRTPFISAVKFSQVSKSSGGGRSQPVSASPRAPRLERPVLLRTHYGSTLGNHAEKGEEKSSRRNSHWLWDAPVSPSPSSRLEVSHHNLDPMFWEHNSLAGPRSFQDKYQTKPSPPRQTQNTTRAAQHPNNYYCSCSSELPSGAKPAALQVTLSAHLRNKKKLGWVAEESGQGQTTETRPEQVWELQYPARCGVSATAVVQTTTSLQAQQLKEEIQHKDSLHMALAAEYKLNSGTLRFSGYVDNLWMIVVPEQRTPLCLAQEKSSHSQ</sequence>
<evidence type="ECO:0000313" key="3">
    <source>
        <dbReference type="Proteomes" id="UP000327493"/>
    </source>
</evidence>
<dbReference type="EMBL" id="VOFY01000005">
    <property type="protein sequence ID" value="KAA8593070.1"/>
    <property type="molecule type" value="Genomic_DNA"/>
</dbReference>
<evidence type="ECO:0000256" key="1">
    <source>
        <dbReference type="SAM" id="MobiDB-lite"/>
    </source>
</evidence>
<comment type="caution">
    <text evidence="2">The sequence shown here is derived from an EMBL/GenBank/DDBJ whole genome shotgun (WGS) entry which is preliminary data.</text>
</comment>
<protein>
    <submittedName>
        <fullName evidence="2">Uncharacterized protein</fullName>
    </submittedName>
</protein>
<feature type="region of interest" description="Disordered" evidence="1">
    <location>
        <begin position="105"/>
        <end position="131"/>
    </location>
</feature>
<name>A0A5J5DIJ9_9PERO</name>